<organism evidence="3 4">
    <name type="scientific">Gemella haemolysans</name>
    <dbReference type="NCBI Taxonomy" id="1379"/>
    <lineage>
        <taxon>Bacteria</taxon>
        <taxon>Bacillati</taxon>
        <taxon>Bacillota</taxon>
        <taxon>Bacilli</taxon>
        <taxon>Bacillales</taxon>
        <taxon>Gemellaceae</taxon>
        <taxon>Gemella</taxon>
    </lineage>
</organism>
<evidence type="ECO:0000313" key="4">
    <source>
        <dbReference type="Proteomes" id="UP000070355"/>
    </source>
</evidence>
<keyword evidence="1" id="KW-0328">Glycosyltransferase</keyword>
<dbReference type="Proteomes" id="UP000070355">
    <property type="component" value="Unassembled WGS sequence"/>
</dbReference>
<dbReference type="EMBL" id="LSDC01000097">
    <property type="protein sequence ID" value="KXB58387.1"/>
    <property type="molecule type" value="Genomic_DNA"/>
</dbReference>
<proteinExistence type="predicted"/>
<protein>
    <submittedName>
        <fullName evidence="3">Glycosyltransferase, WecB/TagA/CpsF family</fullName>
    </submittedName>
</protein>
<dbReference type="AlphaFoldDB" id="A0A133ZSG4"/>
<reference evidence="4" key="1">
    <citation type="submission" date="2016-01" db="EMBL/GenBank/DDBJ databases">
        <authorList>
            <person name="Mitreva M."/>
            <person name="Pepin K.H."/>
            <person name="Mihindukulasuriya K.A."/>
            <person name="Fulton R."/>
            <person name="Fronick C."/>
            <person name="O'Laughlin M."/>
            <person name="Miner T."/>
            <person name="Herter B."/>
            <person name="Rosa B.A."/>
            <person name="Cordes M."/>
            <person name="Tomlinson C."/>
            <person name="Wollam A."/>
            <person name="Palsikar V.B."/>
            <person name="Mardis E.R."/>
            <person name="Wilson R.K."/>
        </authorList>
    </citation>
    <scope>NUCLEOTIDE SEQUENCE [LARGE SCALE GENOMIC DNA]</scope>
    <source>
        <strain evidence="4">DNF01167</strain>
    </source>
</reference>
<gene>
    <name evidence="3" type="ORF">HMPREF3186_01393</name>
</gene>
<name>A0A133ZSG4_9BACL</name>
<sequence length="246" mass="27893">MSKVNIMGIDIDSLTNQETIDRVEEFIINKKPLHLMGVNADKLNLCKTDKKLEEIVKKSEIINADGASVILASKYLGKPLPERVAGIDLMQDLLKLSCEKGYSAYFFGAKQEVVDKMLENFRETYPNLNIVGARNGYFSDEELKNIEADIAEKNPDIVYIGITSPKKEYIVQEFLDNGLNSVFMGVGGSFDVLSGTIPRAPKWMQKANLEWLFRVANEPRRLFKRYFVGNVTFIKEIVKEKRSQNG</sequence>
<accession>A0A133ZSG4</accession>
<dbReference type="InterPro" id="IPR004629">
    <property type="entry name" value="WecG_TagA_CpsF"/>
</dbReference>
<dbReference type="RefSeq" id="WP_060914491.1">
    <property type="nucleotide sequence ID" value="NZ_KQ959980.1"/>
</dbReference>
<comment type="caution">
    <text evidence="3">The sequence shown here is derived from an EMBL/GenBank/DDBJ whole genome shotgun (WGS) entry which is preliminary data.</text>
</comment>
<dbReference type="Pfam" id="PF03808">
    <property type="entry name" value="Glyco_tran_WecG"/>
    <property type="match status" value="1"/>
</dbReference>
<dbReference type="GO" id="GO:0016758">
    <property type="term" value="F:hexosyltransferase activity"/>
    <property type="evidence" value="ECO:0007669"/>
    <property type="project" value="TreeGrafter"/>
</dbReference>
<dbReference type="STRING" id="1379.HMPREF3186_01393"/>
<dbReference type="PANTHER" id="PTHR34136:SF1">
    <property type="entry name" value="UDP-N-ACETYL-D-MANNOSAMINURONIC ACID TRANSFERASE"/>
    <property type="match status" value="1"/>
</dbReference>
<dbReference type="OrthoDB" id="9771846at2"/>
<keyword evidence="2 3" id="KW-0808">Transferase</keyword>
<dbReference type="PANTHER" id="PTHR34136">
    <property type="match status" value="1"/>
</dbReference>
<evidence type="ECO:0000313" key="3">
    <source>
        <dbReference type="EMBL" id="KXB58387.1"/>
    </source>
</evidence>
<evidence type="ECO:0000256" key="1">
    <source>
        <dbReference type="ARBA" id="ARBA00022676"/>
    </source>
</evidence>
<evidence type="ECO:0000256" key="2">
    <source>
        <dbReference type="ARBA" id="ARBA00022679"/>
    </source>
</evidence>
<dbReference type="CDD" id="cd06533">
    <property type="entry name" value="Glyco_transf_WecG_TagA"/>
    <property type="match status" value="1"/>
</dbReference>
<dbReference type="NCBIfam" id="TIGR00696">
    <property type="entry name" value="wecG_tagA_cpsF"/>
    <property type="match status" value="1"/>
</dbReference>
<dbReference type="PATRIC" id="fig|1379.3.peg.1377"/>